<dbReference type="SUPFAM" id="SSF51735">
    <property type="entry name" value="NAD(P)-binding Rossmann-fold domains"/>
    <property type="match status" value="1"/>
</dbReference>
<dbReference type="CDD" id="cd05233">
    <property type="entry name" value="SDR_c"/>
    <property type="match status" value="1"/>
</dbReference>
<dbReference type="InterPro" id="IPR002347">
    <property type="entry name" value="SDR_fam"/>
</dbReference>
<reference evidence="3 4" key="1">
    <citation type="submission" date="2024-07" db="EMBL/GenBank/DDBJ databases">
        <authorList>
            <person name="Ren Q."/>
        </authorList>
    </citation>
    <scope>NUCLEOTIDE SEQUENCE [LARGE SCALE GENOMIC DNA]</scope>
    <source>
        <strain evidence="3 4">REN37</strain>
    </source>
</reference>
<sequence>MQRDPLLDFSGQVALVTGAASGLGRALSEALALRGARLVASDIDEAGLEALAADLTAAGAEVVTEVADVSTEATAERLVAVAVERFGSLELAVNNAGIGHPFTAFEDITEAMFDRQIAVNVRSVLFGMKHQLRQMTGQGRGTILNVSSMAGLNGAPKIGAYAAAKHAVVGMTRTAAVEHARAGLRINAICPYYTHTPLVDNAVLVPGGDTADAHALLESGCPMRRLGQPSEIIAVMLMLLSPGNTFMTGQAIAVDGGVSAL</sequence>
<name>A0ABV4AHG4_9GAMM</name>
<proteinExistence type="inferred from homology"/>
<dbReference type="PROSITE" id="PS00061">
    <property type="entry name" value="ADH_SHORT"/>
    <property type="match status" value="1"/>
</dbReference>
<dbReference type="RefSeq" id="WP_369455509.1">
    <property type="nucleotide sequence ID" value="NZ_JBGCUO010000001.1"/>
</dbReference>
<dbReference type="Proteomes" id="UP001562065">
    <property type="component" value="Unassembled WGS sequence"/>
</dbReference>
<protein>
    <submittedName>
        <fullName evidence="3">SDR family NAD(P)-dependent oxidoreductase</fullName>
        <ecNumber evidence="3">1.1.1.-</ecNumber>
    </submittedName>
</protein>
<dbReference type="NCBIfam" id="NF005559">
    <property type="entry name" value="PRK07231.1"/>
    <property type="match status" value="1"/>
</dbReference>
<evidence type="ECO:0000256" key="1">
    <source>
        <dbReference type="ARBA" id="ARBA00006484"/>
    </source>
</evidence>
<dbReference type="EC" id="1.1.1.-" evidence="3"/>
<dbReference type="Pfam" id="PF13561">
    <property type="entry name" value="adh_short_C2"/>
    <property type="match status" value="1"/>
</dbReference>
<dbReference type="InterPro" id="IPR036291">
    <property type="entry name" value="NAD(P)-bd_dom_sf"/>
</dbReference>
<dbReference type="PRINTS" id="PR00081">
    <property type="entry name" value="GDHRDH"/>
</dbReference>
<gene>
    <name evidence="3" type="ORF">AB5I84_08950</name>
</gene>
<dbReference type="PANTHER" id="PTHR24321">
    <property type="entry name" value="DEHYDROGENASES, SHORT CHAIN"/>
    <property type="match status" value="1"/>
</dbReference>
<comment type="similarity">
    <text evidence="1">Belongs to the short-chain dehydrogenases/reductases (SDR) family.</text>
</comment>
<evidence type="ECO:0000313" key="3">
    <source>
        <dbReference type="EMBL" id="MEY1662273.1"/>
    </source>
</evidence>
<accession>A0ABV4AHG4</accession>
<dbReference type="PANTHER" id="PTHR24321:SF12">
    <property type="entry name" value="SHORT-CHAIN DEHYDROGENASE_REDUCTASE FAMILY, PUTATIVE (AFU_ORTHOLOGUE AFUA_5G14340)-RELATED"/>
    <property type="match status" value="1"/>
</dbReference>
<dbReference type="InterPro" id="IPR020904">
    <property type="entry name" value="Sc_DH/Rdtase_CS"/>
</dbReference>
<keyword evidence="2 3" id="KW-0560">Oxidoreductase</keyword>
<keyword evidence="4" id="KW-1185">Reference proteome</keyword>
<dbReference type="PRINTS" id="PR00080">
    <property type="entry name" value="SDRFAMILY"/>
</dbReference>
<evidence type="ECO:0000313" key="4">
    <source>
        <dbReference type="Proteomes" id="UP001562065"/>
    </source>
</evidence>
<organism evidence="3 4">
    <name type="scientific">Isoalcanivorax beigongshangi</name>
    <dbReference type="NCBI Taxonomy" id="3238810"/>
    <lineage>
        <taxon>Bacteria</taxon>
        <taxon>Pseudomonadati</taxon>
        <taxon>Pseudomonadota</taxon>
        <taxon>Gammaproteobacteria</taxon>
        <taxon>Oceanospirillales</taxon>
        <taxon>Alcanivoracaceae</taxon>
        <taxon>Isoalcanivorax</taxon>
    </lineage>
</organism>
<dbReference type="GO" id="GO:0016491">
    <property type="term" value="F:oxidoreductase activity"/>
    <property type="evidence" value="ECO:0007669"/>
    <property type="project" value="UniProtKB-KW"/>
</dbReference>
<dbReference type="EMBL" id="JBGCUO010000001">
    <property type="protein sequence ID" value="MEY1662273.1"/>
    <property type="molecule type" value="Genomic_DNA"/>
</dbReference>
<comment type="caution">
    <text evidence="3">The sequence shown here is derived from an EMBL/GenBank/DDBJ whole genome shotgun (WGS) entry which is preliminary data.</text>
</comment>
<evidence type="ECO:0000256" key="2">
    <source>
        <dbReference type="ARBA" id="ARBA00023002"/>
    </source>
</evidence>
<dbReference type="Gene3D" id="3.40.50.720">
    <property type="entry name" value="NAD(P)-binding Rossmann-like Domain"/>
    <property type="match status" value="1"/>
</dbReference>